<evidence type="ECO:0000313" key="3">
    <source>
        <dbReference type="Proteomes" id="UP000198405"/>
    </source>
</evidence>
<keyword evidence="3" id="KW-1185">Reference proteome</keyword>
<protein>
    <submittedName>
        <fullName evidence="2">Uri superfamily endonuclease</fullName>
    </submittedName>
</protein>
<dbReference type="InterPro" id="IPR002837">
    <property type="entry name" value="DUF123"/>
</dbReference>
<keyword evidence="2" id="KW-0378">Hydrolase</keyword>
<dbReference type="EMBL" id="FZOB01000003">
    <property type="protein sequence ID" value="SNR70148.1"/>
    <property type="molecule type" value="Genomic_DNA"/>
</dbReference>
<reference evidence="3" key="1">
    <citation type="submission" date="2017-06" db="EMBL/GenBank/DDBJ databases">
        <authorList>
            <person name="Varghese N."/>
            <person name="Submissions S."/>
        </authorList>
    </citation>
    <scope>NUCLEOTIDE SEQUENCE [LARGE SCALE GENOMIC DNA]</scope>
    <source>
        <strain evidence="3">DSM 15668</strain>
    </source>
</reference>
<dbReference type="GO" id="GO:0004519">
    <property type="term" value="F:endonuclease activity"/>
    <property type="evidence" value="ECO:0007669"/>
    <property type="project" value="UniProtKB-KW"/>
</dbReference>
<proteinExistence type="predicted"/>
<dbReference type="AlphaFoldDB" id="A0A238YH86"/>
<dbReference type="PANTHER" id="PTHR37460">
    <property type="entry name" value="ENDONUCLEASE III"/>
    <property type="match status" value="1"/>
</dbReference>
<dbReference type="PANTHER" id="PTHR37460:SF1">
    <property type="entry name" value="ENDONUCLEASE III"/>
    <property type="match status" value="1"/>
</dbReference>
<name>A0A238YH86_9BACT</name>
<evidence type="ECO:0000313" key="2">
    <source>
        <dbReference type="EMBL" id="SNR70148.1"/>
    </source>
</evidence>
<dbReference type="OrthoDB" id="9802365at2"/>
<dbReference type="InterPro" id="IPR000305">
    <property type="entry name" value="GIY-YIG_endonuc"/>
</dbReference>
<keyword evidence="2" id="KW-0540">Nuclease</keyword>
<dbReference type="Pfam" id="PF01986">
    <property type="entry name" value="DUF123"/>
    <property type="match status" value="1"/>
</dbReference>
<dbReference type="SMART" id="SM00465">
    <property type="entry name" value="GIYc"/>
    <property type="match status" value="1"/>
</dbReference>
<gene>
    <name evidence="2" type="ORF">SAMN06265340_103127</name>
</gene>
<organism evidence="2 3">
    <name type="scientific">Desulfurobacterium atlanticum</name>
    <dbReference type="NCBI Taxonomy" id="240169"/>
    <lineage>
        <taxon>Bacteria</taxon>
        <taxon>Pseudomonadati</taxon>
        <taxon>Aquificota</taxon>
        <taxon>Aquificia</taxon>
        <taxon>Desulfurobacteriales</taxon>
        <taxon>Desulfurobacteriaceae</taxon>
        <taxon>Desulfurobacterium</taxon>
    </lineage>
</organism>
<feature type="domain" description="GIY-YIG" evidence="1">
    <location>
        <begin position="23"/>
        <end position="121"/>
    </location>
</feature>
<evidence type="ECO:0000259" key="1">
    <source>
        <dbReference type="SMART" id="SM00465"/>
    </source>
</evidence>
<sequence length="144" mass="16877">MSFPPKKGTYIIVFNYGKSRMIKVKSGKFFIEKGRYCYIGSAFGSGGIFSRIQRHLKKRKKKHWHLDFLSVSPFFKAVSVYCFFNLKIECEIAEKFLKVFYPVAGFGASDCSCISHLFFMEDKNSREIDRIVKEFQFEKFDLRG</sequence>
<keyword evidence="2" id="KW-0255">Endonuclease</keyword>
<dbReference type="Proteomes" id="UP000198405">
    <property type="component" value="Unassembled WGS sequence"/>
</dbReference>
<dbReference type="RefSeq" id="WP_089322673.1">
    <property type="nucleotide sequence ID" value="NZ_FZOB01000003.1"/>
</dbReference>
<accession>A0A238YH86</accession>